<dbReference type="GeneID" id="25990471"/>
<evidence type="ECO:0000313" key="2">
    <source>
        <dbReference type="Proteomes" id="UP000002748"/>
    </source>
</evidence>
<protein>
    <recommendedName>
        <fullName evidence="3">Glutamyl-tRNA(Gln) amidotransferase subunit F, mitochondrial</fullName>
    </recommendedName>
</protein>
<dbReference type="HOGENOM" id="CLU_1539974_0_0_1"/>
<comment type="caution">
    <text evidence="1">The sequence shown here is derived from an EMBL/GenBank/DDBJ whole genome shotgun (WGS) entry which is preliminary data.</text>
</comment>
<evidence type="ECO:0000313" key="1">
    <source>
        <dbReference type="EMBL" id="EJT51821.1"/>
    </source>
</evidence>
<evidence type="ECO:0008006" key="3">
    <source>
        <dbReference type="Google" id="ProtNLM"/>
    </source>
</evidence>
<gene>
    <name evidence="1" type="ORF">A1Q1_06959</name>
</gene>
<dbReference type="AlphaFoldDB" id="J5TNL6"/>
<proteinExistence type="predicted"/>
<accession>J5TNL6</accession>
<dbReference type="OrthoDB" id="5522061at2759"/>
<reference evidence="1 2" key="1">
    <citation type="journal article" date="2012" name="Eukaryot. Cell">
        <title>Draft genome sequence of CBS 2479, the standard type strain of Trichosporon asahii.</title>
        <authorList>
            <person name="Yang R.Y."/>
            <person name="Li H.T."/>
            <person name="Zhu H."/>
            <person name="Zhou G.P."/>
            <person name="Wang M."/>
            <person name="Wang L."/>
        </authorList>
    </citation>
    <scope>NUCLEOTIDE SEQUENCE [LARGE SCALE GENOMIC DNA]</scope>
    <source>
        <strain evidence="2">ATCC 90039 / CBS 2479 / JCM 2466 / KCTC 7840 / NCYC 2677 / UAMH 7654</strain>
    </source>
</reference>
<organism evidence="1 2">
    <name type="scientific">Trichosporon asahii var. asahii (strain ATCC 90039 / CBS 2479 / JCM 2466 / KCTC 7840 / NBRC 103889/ NCYC 2677 / UAMH 7654)</name>
    <name type="common">Yeast</name>
    <dbReference type="NCBI Taxonomy" id="1186058"/>
    <lineage>
        <taxon>Eukaryota</taxon>
        <taxon>Fungi</taxon>
        <taxon>Dikarya</taxon>
        <taxon>Basidiomycota</taxon>
        <taxon>Agaricomycotina</taxon>
        <taxon>Tremellomycetes</taxon>
        <taxon>Trichosporonales</taxon>
        <taxon>Trichosporonaceae</taxon>
        <taxon>Trichosporon</taxon>
    </lineage>
</organism>
<dbReference type="Proteomes" id="UP000002748">
    <property type="component" value="Unassembled WGS sequence"/>
</dbReference>
<dbReference type="VEuPathDB" id="FungiDB:A1Q1_06959"/>
<name>J5TNL6_TRIAS</name>
<sequence length="169" mass="19109">MLRPRTLRALRAVRVPRPIRFYSQESSDHPLRPNVPLTELQQPVTPLDPPILSIPPSSLSRADLERLHTLAALNPPPAGSKEEAKLLEELNELVGLMDLVHEVEVNEDHGELLTHGVPEMVFDVDTKHTLQSPPEGKRDRELLEYATRRIGDYYGFKTEAKAAKEREEA</sequence>
<dbReference type="RefSeq" id="XP_014182683.1">
    <property type="nucleotide sequence ID" value="XM_014327208.1"/>
</dbReference>
<dbReference type="KEGG" id="tasa:A1Q1_06959"/>
<dbReference type="EMBL" id="ALBS01000046">
    <property type="protein sequence ID" value="EJT51821.1"/>
    <property type="molecule type" value="Genomic_DNA"/>
</dbReference>